<keyword evidence="2" id="KW-1185">Reference proteome</keyword>
<evidence type="ECO:0000313" key="1">
    <source>
        <dbReference type="EMBL" id="MCP3735629.1"/>
    </source>
</evidence>
<dbReference type="RefSeq" id="WP_254289628.1">
    <property type="nucleotide sequence ID" value="NZ_JAMLDY010000014.1"/>
</dbReference>
<dbReference type="InterPro" id="IPR027417">
    <property type="entry name" value="P-loop_NTPase"/>
</dbReference>
<evidence type="ECO:0000313" key="2">
    <source>
        <dbReference type="Proteomes" id="UP001139486"/>
    </source>
</evidence>
<dbReference type="Gene3D" id="3.30.420.240">
    <property type="match status" value="1"/>
</dbReference>
<proteinExistence type="predicted"/>
<dbReference type="AlphaFoldDB" id="A0A9X2HUA3"/>
<comment type="caution">
    <text evidence="1">The sequence shown here is derived from an EMBL/GenBank/DDBJ whole genome shotgun (WGS) entry which is preliminary data.</text>
</comment>
<dbReference type="EMBL" id="JAMLDY010000014">
    <property type="protein sequence ID" value="MCP3735629.1"/>
    <property type="molecule type" value="Genomic_DNA"/>
</dbReference>
<protein>
    <recommendedName>
        <fullName evidence="3">Terminase</fullName>
    </recommendedName>
</protein>
<organism evidence="1 2">
    <name type="scientific">Sphingomonas liriopis</name>
    <dbReference type="NCBI Taxonomy" id="2949094"/>
    <lineage>
        <taxon>Bacteria</taxon>
        <taxon>Pseudomonadati</taxon>
        <taxon>Pseudomonadota</taxon>
        <taxon>Alphaproteobacteria</taxon>
        <taxon>Sphingomonadales</taxon>
        <taxon>Sphingomonadaceae</taxon>
        <taxon>Sphingomonas</taxon>
    </lineage>
</organism>
<dbReference type="SUPFAM" id="SSF52540">
    <property type="entry name" value="P-loop containing nucleoside triphosphate hydrolases"/>
    <property type="match status" value="1"/>
</dbReference>
<accession>A0A9X2HUA3</accession>
<gene>
    <name evidence="1" type="ORF">M9979_12170</name>
</gene>
<sequence>MSSPTHSPEFIRHIAETYFDDLPGYMVDILGMKPADWQARVGESIMRNKRTAISAAHGVGKTGLAAAAIHWFAATRPTFAIRATANTDTQLQKILWRELAKVNGRAVNGDWFKWEGSTFTRFGDVRAQATAVPNNENNPGAFAGVHEEHVLFVFDEAAEIPNNIWEVSNGAMTTDGARWLAISNPRRSEGFFYHAVFGDYAARRPEDVNKPGKWTPFIIKATDSPFVGATYADDMLAAYKSVDDDRYRVQVLGLPPRSDPSQFISRELVDAAMTRRVEMFPRWRLILGVDVGRGDRSVILPRRGRKVLDAIRIIQGSRTTDFARRIADEIRFYRDEHGLEPEVIIEELGMGVGVVETLEDMGFGEHVWGINTGNPSTEPDLHRNLRAQMWDEGRQWLEGDVEMPNEPQFRADLLSIRQKPSGGNGVLTLESKDDMRRRRLPSPDVGDAWALTFAVPFDLLPEKRDRYHDLYGEPSPGGSWMSN</sequence>
<dbReference type="Proteomes" id="UP001139486">
    <property type="component" value="Unassembled WGS sequence"/>
</dbReference>
<name>A0A9X2HUA3_9SPHN</name>
<reference evidence="1" key="1">
    <citation type="submission" date="2022-05" db="EMBL/GenBank/DDBJ databases">
        <title>Sphingomonas sp. strain RP10 Genome sequencing and assembly.</title>
        <authorList>
            <person name="Kim I."/>
        </authorList>
    </citation>
    <scope>NUCLEOTIDE SEQUENCE</scope>
    <source>
        <strain evidence="1">RP10</strain>
    </source>
</reference>
<dbReference type="Gene3D" id="3.40.50.300">
    <property type="entry name" value="P-loop containing nucleotide triphosphate hydrolases"/>
    <property type="match status" value="1"/>
</dbReference>
<evidence type="ECO:0008006" key="3">
    <source>
        <dbReference type="Google" id="ProtNLM"/>
    </source>
</evidence>